<name>A0A6N7QS37_9GAMM</name>
<dbReference type="SUPFAM" id="SSF53850">
    <property type="entry name" value="Periplasmic binding protein-like II"/>
    <property type="match status" value="1"/>
</dbReference>
<dbReference type="Pfam" id="PF03480">
    <property type="entry name" value="DctP"/>
    <property type="match status" value="1"/>
</dbReference>
<keyword evidence="1" id="KW-0732">Signal</keyword>
<accession>A0A6N7QS37</accession>
<sequence length="360" mass="39421">MDRRGFLKGAGTGLVAAGAINAPAVIAQPTRFQLNMPTSWPAALDNLYGTAEYFAERIAVMTDGDVQVRTSPGGAEVGPLEVYDAVSSGAFECCHTAPYYFIGKNPAHGFFTAIPFGMTLDEQNAWMYAGGGQELWNELNARDNMIAFPGGNTSAQCGGWFNTEINSPADLEGLRMRFPGQGGRVMAKAGVSIQQLPGGEVFTAMERGALDAAEWVGPYDDQILGMQNVAQYYYLPSWAEPSAMLGFYFNLDVWNEFPADIKAQIQACCAEANTWMAARYLSLNPVALDELQAQGVEIRYFPDSVLTAFEEGAQAVHEEDMSNADYARIHGEWSAFLARVRGWNGQNSHRYQSFIYRNQG</sequence>
<dbReference type="AlphaFoldDB" id="A0A6N7QS37"/>
<reference evidence="4 5" key="1">
    <citation type="submission" date="2019-11" db="EMBL/GenBank/DDBJ databases">
        <authorList>
            <person name="Zhang X.Y."/>
        </authorList>
    </citation>
    <scope>NUCLEOTIDE SEQUENCE [LARGE SCALE GENOMIC DNA]</scope>
    <source>
        <strain evidence="4 5">C176</strain>
    </source>
</reference>
<evidence type="ECO:0000256" key="1">
    <source>
        <dbReference type="ARBA" id="ARBA00022729"/>
    </source>
</evidence>
<dbReference type="NCBIfam" id="TIGR01409">
    <property type="entry name" value="TAT_signal_seq"/>
    <property type="match status" value="1"/>
</dbReference>
<keyword evidence="3" id="KW-0479">Metal-binding</keyword>
<dbReference type="GO" id="GO:0031317">
    <property type="term" value="C:tripartite ATP-independent periplasmic transporter complex"/>
    <property type="evidence" value="ECO:0007669"/>
    <property type="project" value="InterPro"/>
</dbReference>
<dbReference type="Gene3D" id="3.40.190.170">
    <property type="entry name" value="Bacterial extracellular solute-binding protein, family 7"/>
    <property type="match status" value="1"/>
</dbReference>
<evidence type="ECO:0000313" key="5">
    <source>
        <dbReference type="Proteomes" id="UP000433788"/>
    </source>
</evidence>
<dbReference type="GO" id="GO:0055085">
    <property type="term" value="P:transmembrane transport"/>
    <property type="evidence" value="ECO:0007669"/>
    <property type="project" value="InterPro"/>
</dbReference>
<feature type="binding site" evidence="2">
    <location>
        <position position="177"/>
    </location>
    <ligand>
        <name>substrate</name>
    </ligand>
</feature>
<dbReference type="PIRSF" id="PIRSF039026">
    <property type="entry name" value="SiaP"/>
    <property type="match status" value="1"/>
</dbReference>
<dbReference type="InterPro" id="IPR038404">
    <property type="entry name" value="TRAP_DctP_sf"/>
</dbReference>
<evidence type="ECO:0000313" key="4">
    <source>
        <dbReference type="EMBL" id="MRH77137.1"/>
    </source>
</evidence>
<dbReference type="RefSeq" id="WP_153718215.1">
    <property type="nucleotide sequence ID" value="NZ_WJPP01000001.1"/>
</dbReference>
<dbReference type="Proteomes" id="UP000433788">
    <property type="component" value="Unassembled WGS sequence"/>
</dbReference>
<evidence type="ECO:0000256" key="3">
    <source>
        <dbReference type="PIRSR" id="PIRSR039026-2"/>
    </source>
</evidence>
<feature type="binding site" evidence="2">
    <location>
        <position position="156"/>
    </location>
    <ligand>
        <name>substrate</name>
    </ligand>
</feature>
<feature type="binding site" evidence="3">
    <location>
        <position position="215"/>
    </location>
    <ligand>
        <name>Na(+)</name>
        <dbReference type="ChEBI" id="CHEBI:29101"/>
    </ligand>
</feature>
<dbReference type="GO" id="GO:0046872">
    <property type="term" value="F:metal ion binding"/>
    <property type="evidence" value="ECO:0007669"/>
    <property type="project" value="UniProtKB-KW"/>
</dbReference>
<feature type="binding site" evidence="3">
    <location>
        <position position="214"/>
    </location>
    <ligand>
        <name>substrate</name>
    </ligand>
</feature>
<comment type="caution">
    <text evidence="4">The sequence shown here is derived from an EMBL/GenBank/DDBJ whole genome shotgun (WGS) entry which is preliminary data.</text>
</comment>
<dbReference type="InterPro" id="IPR018389">
    <property type="entry name" value="DctP_fam"/>
</dbReference>
<dbReference type="InterPro" id="IPR006311">
    <property type="entry name" value="TAT_signal"/>
</dbReference>
<keyword evidence="5" id="KW-1185">Reference proteome</keyword>
<protein>
    <submittedName>
        <fullName evidence="4">Twin-arginine translocation signal domain-containing protein</fullName>
    </submittedName>
</protein>
<dbReference type="PROSITE" id="PS51318">
    <property type="entry name" value="TAT"/>
    <property type="match status" value="1"/>
</dbReference>
<dbReference type="PANTHER" id="PTHR33376">
    <property type="match status" value="1"/>
</dbReference>
<feature type="binding site" evidence="3">
    <location>
        <position position="240"/>
    </location>
    <ligand>
        <name>substrate</name>
    </ligand>
</feature>
<organism evidence="4 5">
    <name type="scientific">Spiribacter salilacus</name>
    <dbReference type="NCBI Taxonomy" id="2664894"/>
    <lineage>
        <taxon>Bacteria</taxon>
        <taxon>Pseudomonadati</taxon>
        <taxon>Pseudomonadota</taxon>
        <taxon>Gammaproteobacteria</taxon>
        <taxon>Chromatiales</taxon>
        <taxon>Ectothiorhodospiraceae</taxon>
        <taxon>Spiribacter</taxon>
    </lineage>
</organism>
<dbReference type="InterPro" id="IPR019546">
    <property type="entry name" value="TAT_signal_bac_arc"/>
</dbReference>
<dbReference type="Gene3D" id="3.40.190.10">
    <property type="entry name" value="Periplasmic binding protein-like II"/>
    <property type="match status" value="1"/>
</dbReference>
<proteinExistence type="predicted"/>
<dbReference type="EMBL" id="WJPP01000001">
    <property type="protein sequence ID" value="MRH77137.1"/>
    <property type="molecule type" value="Genomic_DNA"/>
</dbReference>
<dbReference type="PANTHER" id="PTHR33376:SF5">
    <property type="entry name" value="EXTRACYTOPLASMIC SOLUTE RECEPTOR PROTEIN"/>
    <property type="match status" value="1"/>
</dbReference>
<evidence type="ECO:0000256" key="2">
    <source>
        <dbReference type="PIRSR" id="PIRSR039026-1"/>
    </source>
</evidence>
<gene>
    <name evidence="4" type="ORF">GH984_00220</name>
</gene>
<dbReference type="InterPro" id="IPR026289">
    <property type="entry name" value="SBP_TakP-like"/>
</dbReference>